<evidence type="ECO:0000256" key="1">
    <source>
        <dbReference type="SAM" id="MobiDB-lite"/>
    </source>
</evidence>
<protein>
    <submittedName>
        <fullName evidence="2">Unnamed protein product</fullName>
    </submittedName>
</protein>
<accession>A0A9W6TKT0</accession>
<proteinExistence type="predicted"/>
<dbReference type="AlphaFoldDB" id="A0A9W6TKT0"/>
<dbReference type="EMBL" id="BSXW01000218">
    <property type="protein sequence ID" value="GMF15239.1"/>
    <property type="molecule type" value="Genomic_DNA"/>
</dbReference>
<feature type="region of interest" description="Disordered" evidence="1">
    <location>
        <begin position="257"/>
        <end position="310"/>
    </location>
</feature>
<evidence type="ECO:0000313" key="2">
    <source>
        <dbReference type="EMBL" id="GMF15239.1"/>
    </source>
</evidence>
<comment type="caution">
    <text evidence="2">The sequence shown here is derived from an EMBL/GenBank/DDBJ whole genome shotgun (WGS) entry which is preliminary data.</text>
</comment>
<sequence>MYPSVFPTNANFPEEKFRFHALRNAAFVSPLPRGFNQQWHLQYSAFTDKKLAIFDDLTRATRAILRLREDAEESRSSGGDAATPAPSDAQDSATAAAAAVQRVFTTYLMRNVRRLDERTSHMWMKELASGTRTAAELTQAHGVPFKQWRAVPGVSKCPLLEFVVRYRPGFAEATWFIRINVVYTEMRELERDSALRTGDWFFSPRRNLRRNQGWTDKLVDYLHSVARQAALESSAGTEGRTLDKLANSRPAANGAVVAGAPAKSNAGHVQRSQMKPRLRHGEAPTPSSTGTISGASAALGSGGVDSSPPTPLTMHEKWSYVLKLSEYQFKMGLLDRAHYFDGILSLLQKSLTPRSQRGSSGSTRCSAVLALGVNGIMELISVVQKLLPEILLTADAVLLLVKTILQHLRYLLPPGRPVPAETTGSALQEELLVSLCQLLRDVLLNGNDVLVRLEDNGEFQS</sequence>
<organism evidence="2 3">
    <name type="scientific">Phytophthora lilii</name>
    <dbReference type="NCBI Taxonomy" id="2077276"/>
    <lineage>
        <taxon>Eukaryota</taxon>
        <taxon>Sar</taxon>
        <taxon>Stramenopiles</taxon>
        <taxon>Oomycota</taxon>
        <taxon>Peronosporomycetes</taxon>
        <taxon>Peronosporales</taxon>
        <taxon>Peronosporaceae</taxon>
        <taxon>Phytophthora</taxon>
    </lineage>
</organism>
<reference evidence="2" key="1">
    <citation type="submission" date="2023-04" db="EMBL/GenBank/DDBJ databases">
        <title>Phytophthora lilii NBRC 32176.</title>
        <authorList>
            <person name="Ichikawa N."/>
            <person name="Sato H."/>
            <person name="Tonouchi N."/>
        </authorList>
    </citation>
    <scope>NUCLEOTIDE SEQUENCE</scope>
    <source>
        <strain evidence="2">NBRC 32176</strain>
    </source>
</reference>
<dbReference type="OrthoDB" id="75376at2759"/>
<feature type="compositionally biased region" description="Low complexity" evidence="1">
    <location>
        <begin position="285"/>
        <end position="307"/>
    </location>
</feature>
<dbReference type="PANTHER" id="PTHR46567">
    <property type="entry name" value="MEDIATOR OF RNA POLYMERASE II TRANSCRIPTION SUBUNIT 12"/>
    <property type="match status" value="1"/>
</dbReference>
<name>A0A9W6TKT0_9STRA</name>
<gene>
    <name evidence="2" type="ORF">Plil01_000519500</name>
</gene>
<evidence type="ECO:0000313" key="3">
    <source>
        <dbReference type="Proteomes" id="UP001165083"/>
    </source>
</evidence>
<keyword evidence="3" id="KW-1185">Reference proteome</keyword>
<feature type="region of interest" description="Disordered" evidence="1">
    <location>
        <begin position="69"/>
        <end position="92"/>
    </location>
</feature>
<dbReference type="PANTHER" id="PTHR46567:SF1">
    <property type="entry name" value="MEDIATOR OF RNA POLYMERASE II TRANSCRIPTION SUBUNIT 12"/>
    <property type="match status" value="1"/>
</dbReference>
<dbReference type="Proteomes" id="UP001165083">
    <property type="component" value="Unassembled WGS sequence"/>
</dbReference>